<sequence>MDQKFQIRHVSSNNVVIVGLEKCITYIQNNNSYEVHKCEGSPFQLFEIVGVDDEKHKLFDFDNDLHFEKHDDNDKLYKNMFAGKDKNVNSLVVHHIVHVDSSDDEELKYQRDEHKRRYHRKQHY</sequence>
<dbReference type="AlphaFoldDB" id="T0M8P0"/>
<evidence type="ECO:0000313" key="1">
    <source>
        <dbReference type="EMBL" id="EQB59806.1"/>
    </source>
</evidence>
<protein>
    <submittedName>
        <fullName evidence="1">Uncharacterized protein</fullName>
    </submittedName>
</protein>
<dbReference type="Proteomes" id="UP000053780">
    <property type="component" value="Unassembled WGS sequence"/>
</dbReference>
<dbReference type="HOGENOM" id="CLU_2004540_0_0_1"/>
<reference evidence="1 2" key="1">
    <citation type="journal article" date="2013" name="BMC Genomics">
        <title>Genome sequencing and comparative genomics of honey bee microsporidia, Nosema apis reveal novel insights into host-parasite interactions.</title>
        <authorList>
            <person name="Chen Yp."/>
            <person name="Pettis J.S."/>
            <person name="Zhao Y."/>
            <person name="Liu X."/>
            <person name="Tallon L.J."/>
            <person name="Sadzewicz L.D."/>
            <person name="Li R."/>
            <person name="Zheng H."/>
            <person name="Huang S."/>
            <person name="Zhang X."/>
            <person name="Hamilton M.C."/>
            <person name="Pernal S.F."/>
            <person name="Melathopoulos A.P."/>
            <person name="Yan X."/>
            <person name="Evans J.D."/>
        </authorList>
    </citation>
    <scope>NUCLEOTIDE SEQUENCE [LARGE SCALE GENOMIC DNA]</scope>
    <source>
        <strain evidence="1 2">BRL 01</strain>
    </source>
</reference>
<dbReference type="VEuPathDB" id="MicrosporidiaDB:NAPIS_ORF02634"/>
<dbReference type="EMBL" id="KE647363">
    <property type="protein sequence ID" value="EQB59806.1"/>
    <property type="molecule type" value="Genomic_DNA"/>
</dbReference>
<organism evidence="1 2">
    <name type="scientific">Vairimorpha apis BRL 01</name>
    <dbReference type="NCBI Taxonomy" id="1037528"/>
    <lineage>
        <taxon>Eukaryota</taxon>
        <taxon>Fungi</taxon>
        <taxon>Fungi incertae sedis</taxon>
        <taxon>Microsporidia</taxon>
        <taxon>Nosematidae</taxon>
        <taxon>Vairimorpha</taxon>
    </lineage>
</organism>
<proteinExistence type="predicted"/>
<keyword evidence="2" id="KW-1185">Reference proteome</keyword>
<evidence type="ECO:0000313" key="2">
    <source>
        <dbReference type="Proteomes" id="UP000053780"/>
    </source>
</evidence>
<name>T0M8P0_9MICR</name>
<accession>T0M8P0</accession>
<gene>
    <name evidence="1" type="ORF">NAPIS_ORF02634</name>
</gene>